<protein>
    <recommendedName>
        <fullName evidence="2">Cellobiose dehydrogenase-like cytochrome domain-containing protein</fullName>
    </recommendedName>
</protein>
<proteinExistence type="predicted"/>
<comment type="caution">
    <text evidence="3">The sequence shown here is derived from an EMBL/GenBank/DDBJ whole genome shotgun (WGS) entry which is preliminary data.</text>
</comment>
<accession>A0ABP0BVA2</accession>
<feature type="signal peptide" evidence="1">
    <location>
        <begin position="1"/>
        <end position="22"/>
    </location>
</feature>
<dbReference type="SUPFAM" id="SSF49344">
    <property type="entry name" value="CBD9-like"/>
    <property type="match status" value="1"/>
</dbReference>
<name>A0ABP0BVA2_9PEZI</name>
<evidence type="ECO:0000313" key="4">
    <source>
        <dbReference type="Proteomes" id="UP001642482"/>
    </source>
</evidence>
<reference evidence="3 4" key="1">
    <citation type="submission" date="2024-01" db="EMBL/GenBank/DDBJ databases">
        <authorList>
            <person name="Allen C."/>
            <person name="Tagirdzhanova G."/>
        </authorList>
    </citation>
    <scope>NUCLEOTIDE SEQUENCE [LARGE SCALE GENOMIC DNA]</scope>
</reference>
<dbReference type="EMBL" id="CAWUHD010000049">
    <property type="protein sequence ID" value="CAK7223350.1"/>
    <property type="molecule type" value="Genomic_DNA"/>
</dbReference>
<feature type="chain" id="PRO_5047003981" description="Cellobiose dehydrogenase-like cytochrome domain-containing protein" evidence="1">
    <location>
        <begin position="23"/>
        <end position="226"/>
    </location>
</feature>
<feature type="domain" description="Cellobiose dehydrogenase-like cytochrome" evidence="2">
    <location>
        <begin position="31"/>
        <end position="216"/>
    </location>
</feature>
<evidence type="ECO:0000313" key="3">
    <source>
        <dbReference type="EMBL" id="CAK7223350.1"/>
    </source>
</evidence>
<gene>
    <name evidence="3" type="ORF">SEUCBS140593_005206</name>
</gene>
<dbReference type="PANTHER" id="PTHR47797:SF5">
    <property type="entry name" value="CELLOBIOSE DEHYDROGENASE CYTOCHROME DOMAIN-CONTAINING PROTEIN"/>
    <property type="match status" value="1"/>
</dbReference>
<keyword evidence="1" id="KW-0732">Signal</keyword>
<dbReference type="PANTHER" id="PTHR47797">
    <property type="entry name" value="DEHYDROGENASE, PUTATIVE (AFU_ORTHOLOGUE AFUA_8G05805)-RELATED"/>
    <property type="match status" value="1"/>
</dbReference>
<dbReference type="Gene3D" id="2.60.40.1210">
    <property type="entry name" value="Cellobiose dehydrogenase, cytochrome domain"/>
    <property type="match status" value="1"/>
</dbReference>
<keyword evidence="4" id="KW-1185">Reference proteome</keyword>
<sequence length="226" mass="23889">MRLTQLVPWGTVLATFATPSLAASNGDTSVYHDMETGFTFTQYFGKYSLNNGGITYRVAVPSGVAANSNFDIVLQVVAPKDVGWAGLAWGGGMTQNPLAAVWGSYNGGIISSRWATGHYLPQPYSGSSYQIFKTGTKSNGTHWQVTAKCSGCTAYGSTASSSPTIRLSPTGSNRLAFAYSSSKPSNPSSNTSDFSEHSVIGFWNHDFGSAQNPTFSTLVAKNLGGH</sequence>
<organism evidence="3 4">
    <name type="scientific">Sporothrix eucalyptigena</name>
    <dbReference type="NCBI Taxonomy" id="1812306"/>
    <lineage>
        <taxon>Eukaryota</taxon>
        <taxon>Fungi</taxon>
        <taxon>Dikarya</taxon>
        <taxon>Ascomycota</taxon>
        <taxon>Pezizomycotina</taxon>
        <taxon>Sordariomycetes</taxon>
        <taxon>Sordariomycetidae</taxon>
        <taxon>Ophiostomatales</taxon>
        <taxon>Ophiostomataceae</taxon>
        <taxon>Sporothrix</taxon>
    </lineage>
</organism>
<dbReference type="InterPro" id="IPR015920">
    <property type="entry name" value="Cellobiose_DH-like_cyt"/>
</dbReference>
<dbReference type="Proteomes" id="UP001642482">
    <property type="component" value="Unassembled WGS sequence"/>
</dbReference>
<evidence type="ECO:0000256" key="1">
    <source>
        <dbReference type="SAM" id="SignalP"/>
    </source>
</evidence>
<dbReference type="CDD" id="cd09630">
    <property type="entry name" value="CDH_like_cytochrome"/>
    <property type="match status" value="1"/>
</dbReference>
<evidence type="ECO:0000259" key="2">
    <source>
        <dbReference type="Pfam" id="PF16010"/>
    </source>
</evidence>
<dbReference type="Pfam" id="PF16010">
    <property type="entry name" value="CDH-cyt"/>
    <property type="match status" value="1"/>
</dbReference>